<dbReference type="RefSeq" id="WP_114645790.1">
    <property type="nucleotide sequence ID" value="NZ_QQNH01000009.1"/>
</dbReference>
<dbReference type="SMART" id="SM00382">
    <property type="entry name" value="AAA"/>
    <property type="match status" value="1"/>
</dbReference>
<dbReference type="AlphaFoldDB" id="A0A369W2X9"/>
<dbReference type="InterPro" id="IPR017871">
    <property type="entry name" value="ABC_transporter-like_CS"/>
</dbReference>
<dbReference type="EMBL" id="QQNH01000009">
    <property type="protein sequence ID" value="RDE09026.1"/>
    <property type="molecule type" value="Genomic_DNA"/>
</dbReference>
<dbReference type="PANTHER" id="PTHR42794:SF2">
    <property type="entry name" value="ABC TRANSPORTER ATP-BINDING PROTEIN"/>
    <property type="match status" value="1"/>
</dbReference>
<dbReference type="CDD" id="cd03214">
    <property type="entry name" value="ABC_Iron-Siderophores_B12_Hemin"/>
    <property type="match status" value="1"/>
</dbReference>
<dbReference type="PROSITE" id="PS00211">
    <property type="entry name" value="ABC_TRANSPORTER_1"/>
    <property type="match status" value="1"/>
</dbReference>
<reference evidence="6" key="1">
    <citation type="submission" date="2018-07" db="EMBL/GenBank/DDBJ databases">
        <authorList>
            <person name="Liu B.-T."/>
            <person name="Du Z."/>
        </authorList>
    </citation>
    <scope>NUCLEOTIDE SEQUENCE [LARGE SCALE GENOMIC DNA]</scope>
    <source>
        <strain evidence="6">XYN52</strain>
    </source>
</reference>
<dbReference type="Proteomes" id="UP000253759">
    <property type="component" value="Unassembled WGS sequence"/>
</dbReference>
<evidence type="ECO:0000259" key="4">
    <source>
        <dbReference type="PROSITE" id="PS50893"/>
    </source>
</evidence>
<comment type="similarity">
    <text evidence="1">Belongs to the ABC transporter superfamily.</text>
</comment>
<dbReference type="PROSITE" id="PS50893">
    <property type="entry name" value="ABC_TRANSPORTER_2"/>
    <property type="match status" value="1"/>
</dbReference>
<evidence type="ECO:0000256" key="2">
    <source>
        <dbReference type="ARBA" id="ARBA00022741"/>
    </source>
</evidence>
<dbReference type="Pfam" id="PF00005">
    <property type="entry name" value="ABC_tran"/>
    <property type="match status" value="1"/>
</dbReference>
<keyword evidence="2" id="KW-0547">Nucleotide-binding</keyword>
<keyword evidence="6" id="KW-1185">Reference proteome</keyword>
<dbReference type="OrthoDB" id="9805601at2"/>
<evidence type="ECO:0000256" key="1">
    <source>
        <dbReference type="ARBA" id="ARBA00005417"/>
    </source>
</evidence>
<feature type="domain" description="ABC transporter" evidence="4">
    <location>
        <begin position="7"/>
        <end position="235"/>
    </location>
</feature>
<proteinExistence type="inferred from homology"/>
<organism evidence="5 6">
    <name type="scientific">Pelagibacterium lacus</name>
    <dbReference type="NCBI Taxonomy" id="2282655"/>
    <lineage>
        <taxon>Bacteria</taxon>
        <taxon>Pseudomonadati</taxon>
        <taxon>Pseudomonadota</taxon>
        <taxon>Alphaproteobacteria</taxon>
        <taxon>Hyphomicrobiales</taxon>
        <taxon>Devosiaceae</taxon>
        <taxon>Pelagibacterium</taxon>
    </lineage>
</organism>
<evidence type="ECO:0000256" key="3">
    <source>
        <dbReference type="ARBA" id="ARBA00022840"/>
    </source>
</evidence>
<comment type="caution">
    <text evidence="5">The sequence shown here is derived from an EMBL/GenBank/DDBJ whole genome shotgun (WGS) entry which is preliminary data.</text>
</comment>
<dbReference type="SUPFAM" id="SSF52540">
    <property type="entry name" value="P-loop containing nucleoside triphosphate hydrolases"/>
    <property type="match status" value="1"/>
</dbReference>
<evidence type="ECO:0000313" key="5">
    <source>
        <dbReference type="EMBL" id="RDE09026.1"/>
    </source>
</evidence>
<dbReference type="GO" id="GO:0005524">
    <property type="term" value="F:ATP binding"/>
    <property type="evidence" value="ECO:0007669"/>
    <property type="project" value="UniProtKB-KW"/>
</dbReference>
<dbReference type="PANTHER" id="PTHR42794">
    <property type="entry name" value="HEMIN IMPORT ATP-BINDING PROTEIN HMUV"/>
    <property type="match status" value="1"/>
</dbReference>
<name>A0A369W2X9_9HYPH</name>
<sequence length="251" mass="26605">MASDPILAVEAVGLKKGGSTLLDNVSFGLERGRFHALLGPNGAGKSSLMRILYRAETDNSGTVAVEGRSLRDWPRKAYAAKLGALVQEAVSLSGLSLAEVVGLGLLPLALPRAEAAARSAEALALVGLGARAGEDAAHLSGGEQQRLFFAQLLALDPDIYILDEPHNHLDLHYQYVLLDAVKQRGKTVLASFHDLTLATRFCDRAFLLDGGKLVAAGPLEAVLTRERLASVYRIDADFRADGVQIRGAIAG</sequence>
<dbReference type="InterPro" id="IPR003439">
    <property type="entry name" value="ABC_transporter-like_ATP-bd"/>
</dbReference>
<evidence type="ECO:0000313" key="6">
    <source>
        <dbReference type="Proteomes" id="UP000253759"/>
    </source>
</evidence>
<dbReference type="GO" id="GO:0016887">
    <property type="term" value="F:ATP hydrolysis activity"/>
    <property type="evidence" value="ECO:0007669"/>
    <property type="project" value="InterPro"/>
</dbReference>
<gene>
    <name evidence="5" type="ORF">DVH29_08705</name>
</gene>
<dbReference type="InterPro" id="IPR027417">
    <property type="entry name" value="P-loop_NTPase"/>
</dbReference>
<keyword evidence="3 5" id="KW-0067">ATP-binding</keyword>
<protein>
    <submittedName>
        <fullName evidence="5">ABC transporter ATP-binding protein</fullName>
    </submittedName>
</protein>
<dbReference type="Gene3D" id="3.40.50.300">
    <property type="entry name" value="P-loop containing nucleotide triphosphate hydrolases"/>
    <property type="match status" value="1"/>
</dbReference>
<dbReference type="InterPro" id="IPR003593">
    <property type="entry name" value="AAA+_ATPase"/>
</dbReference>
<accession>A0A369W2X9</accession>